<dbReference type="Proteomes" id="UP000275281">
    <property type="component" value="Unassembled WGS sequence"/>
</dbReference>
<dbReference type="EMBL" id="RPOK01000002">
    <property type="protein sequence ID" value="RPJ67586.1"/>
    <property type="molecule type" value="Genomic_DNA"/>
</dbReference>
<keyword evidence="1" id="KW-0732">Signal</keyword>
<protein>
    <submittedName>
        <fullName evidence="2">Uncharacterized protein</fullName>
    </submittedName>
</protein>
<evidence type="ECO:0000313" key="2">
    <source>
        <dbReference type="EMBL" id="RPJ67586.1"/>
    </source>
</evidence>
<dbReference type="RefSeq" id="WP_124027487.1">
    <property type="nucleotide sequence ID" value="NZ_JBHRSN010000015.1"/>
</dbReference>
<evidence type="ECO:0000256" key="1">
    <source>
        <dbReference type="SAM" id="SignalP"/>
    </source>
</evidence>
<dbReference type="AlphaFoldDB" id="A0A3N5Y3W9"/>
<reference evidence="2 3" key="1">
    <citation type="submission" date="2018-11" db="EMBL/GenBank/DDBJ databases">
        <authorList>
            <person name="Ye M.-Q."/>
            <person name="Du Z.-J."/>
        </authorList>
    </citation>
    <scope>NUCLEOTIDE SEQUENCE [LARGE SCALE GENOMIC DNA]</scope>
    <source>
        <strain evidence="2 3">U0105</strain>
    </source>
</reference>
<keyword evidence="3" id="KW-1185">Reference proteome</keyword>
<evidence type="ECO:0000313" key="3">
    <source>
        <dbReference type="Proteomes" id="UP000275281"/>
    </source>
</evidence>
<sequence length="162" mass="18460">MKNATSSSLISLFLFCFCFCFSVFANECKEGQRTIQDWMDFNGSFKEFALPKNLIKSEACFYEPNNIIPSDSLPDISGFIRTWEIENNVLRGVRGQNLVNLIEALASEFDISIEQFCYDAQVNMSVTCEQHHSLSVSTVQNVRENKDMTVKESIVLGRFVNK</sequence>
<accession>A0A3N5Y3W9</accession>
<name>A0A3N5Y3W9_9ALTE</name>
<feature type="chain" id="PRO_5017993967" evidence="1">
    <location>
        <begin position="26"/>
        <end position="162"/>
    </location>
</feature>
<proteinExistence type="predicted"/>
<comment type="caution">
    <text evidence="2">The sequence shown here is derived from an EMBL/GenBank/DDBJ whole genome shotgun (WGS) entry which is preliminary data.</text>
</comment>
<organism evidence="2 3">
    <name type="scientific">Alteromonas sediminis</name>
    <dbReference type="NCBI Taxonomy" id="2259342"/>
    <lineage>
        <taxon>Bacteria</taxon>
        <taxon>Pseudomonadati</taxon>
        <taxon>Pseudomonadota</taxon>
        <taxon>Gammaproteobacteria</taxon>
        <taxon>Alteromonadales</taxon>
        <taxon>Alteromonadaceae</taxon>
        <taxon>Alteromonas/Salinimonas group</taxon>
        <taxon>Alteromonas</taxon>
    </lineage>
</organism>
<feature type="signal peptide" evidence="1">
    <location>
        <begin position="1"/>
        <end position="25"/>
    </location>
</feature>
<gene>
    <name evidence="2" type="ORF">DRW07_08725</name>
</gene>